<comment type="caution">
    <text evidence="8">The sequence shown here is derived from an EMBL/GenBank/DDBJ whole genome shotgun (WGS) entry which is preliminary data.</text>
</comment>
<dbReference type="AlphaFoldDB" id="A0A420EBR1"/>
<gene>
    <name evidence="8" type="ORF">DBZ36_12835</name>
</gene>
<dbReference type="PANTHER" id="PTHR33452">
    <property type="entry name" value="OXIDOREDUCTASE CATD-RELATED"/>
    <property type="match status" value="1"/>
</dbReference>
<dbReference type="OrthoDB" id="121744at2"/>
<feature type="transmembrane region" description="Helical" evidence="7">
    <location>
        <begin position="119"/>
        <end position="137"/>
    </location>
</feature>
<keyword evidence="3" id="KW-1003">Cell membrane</keyword>
<dbReference type="GO" id="GO:0005886">
    <property type="term" value="C:plasma membrane"/>
    <property type="evidence" value="ECO:0007669"/>
    <property type="project" value="UniProtKB-SubCell"/>
</dbReference>
<organism evidence="8 9">
    <name type="scientific">Alginatibacterium sediminis</name>
    <dbReference type="NCBI Taxonomy" id="2164068"/>
    <lineage>
        <taxon>Bacteria</taxon>
        <taxon>Pseudomonadati</taxon>
        <taxon>Pseudomonadota</taxon>
        <taxon>Gammaproteobacteria</taxon>
        <taxon>Alteromonadales</taxon>
        <taxon>Alteromonadaceae</taxon>
        <taxon>Alginatibacterium</taxon>
    </lineage>
</organism>
<keyword evidence="9" id="KW-1185">Reference proteome</keyword>
<evidence type="ECO:0000256" key="3">
    <source>
        <dbReference type="ARBA" id="ARBA00022475"/>
    </source>
</evidence>
<evidence type="ECO:0000256" key="6">
    <source>
        <dbReference type="ARBA" id="ARBA00023136"/>
    </source>
</evidence>
<feature type="transmembrane region" description="Helical" evidence="7">
    <location>
        <begin position="91"/>
        <end position="113"/>
    </location>
</feature>
<name>A0A420EBR1_9ALTE</name>
<evidence type="ECO:0000256" key="7">
    <source>
        <dbReference type="SAM" id="Phobius"/>
    </source>
</evidence>
<accession>A0A420EBR1</accession>
<keyword evidence="4 7" id="KW-0812">Transmembrane</keyword>
<dbReference type="PANTHER" id="PTHR33452:SF1">
    <property type="entry name" value="INNER MEMBRANE PROTEIN YPHA-RELATED"/>
    <property type="match status" value="1"/>
</dbReference>
<evidence type="ECO:0000313" key="8">
    <source>
        <dbReference type="EMBL" id="RKF18115.1"/>
    </source>
</evidence>
<feature type="transmembrane region" description="Helical" evidence="7">
    <location>
        <begin position="61"/>
        <end position="84"/>
    </location>
</feature>
<comment type="similarity">
    <text evidence="2">Belongs to the DoxX family.</text>
</comment>
<evidence type="ECO:0000313" key="9">
    <source>
        <dbReference type="Proteomes" id="UP000286482"/>
    </source>
</evidence>
<dbReference type="InterPro" id="IPR032808">
    <property type="entry name" value="DoxX"/>
</dbReference>
<evidence type="ECO:0000256" key="5">
    <source>
        <dbReference type="ARBA" id="ARBA00022989"/>
    </source>
</evidence>
<dbReference type="RefSeq" id="WP_120355340.1">
    <property type="nucleotide sequence ID" value="NZ_RAQO01000006.1"/>
</dbReference>
<reference evidence="8 9" key="1">
    <citation type="submission" date="2018-09" db="EMBL/GenBank/DDBJ databases">
        <authorList>
            <person name="Wang Z."/>
        </authorList>
    </citation>
    <scope>NUCLEOTIDE SEQUENCE [LARGE SCALE GENOMIC DNA]</scope>
    <source>
        <strain evidence="8 9">ALS 81</strain>
    </source>
</reference>
<dbReference type="InterPro" id="IPR051907">
    <property type="entry name" value="DoxX-like_oxidoreductase"/>
</dbReference>
<comment type="subcellular location">
    <subcellularLocation>
        <location evidence="1">Cell membrane</location>
        <topology evidence="1">Multi-pass membrane protein</topology>
    </subcellularLocation>
</comment>
<feature type="transmembrane region" description="Helical" evidence="7">
    <location>
        <begin position="21"/>
        <end position="41"/>
    </location>
</feature>
<evidence type="ECO:0000256" key="2">
    <source>
        <dbReference type="ARBA" id="ARBA00006679"/>
    </source>
</evidence>
<dbReference type="Pfam" id="PF07681">
    <property type="entry name" value="DoxX"/>
    <property type="match status" value="1"/>
</dbReference>
<keyword evidence="6 7" id="KW-0472">Membrane</keyword>
<proteinExistence type="inferred from homology"/>
<dbReference type="Proteomes" id="UP000286482">
    <property type="component" value="Unassembled WGS sequence"/>
</dbReference>
<keyword evidence="5 7" id="KW-1133">Transmembrane helix</keyword>
<evidence type="ECO:0000256" key="1">
    <source>
        <dbReference type="ARBA" id="ARBA00004651"/>
    </source>
</evidence>
<dbReference type="EMBL" id="RAQO01000006">
    <property type="protein sequence ID" value="RKF18115.1"/>
    <property type="molecule type" value="Genomic_DNA"/>
</dbReference>
<evidence type="ECO:0000256" key="4">
    <source>
        <dbReference type="ARBA" id="ARBA00022692"/>
    </source>
</evidence>
<sequence length="147" mass="16832">MNKMIAVYDHIVETGQQHVAGLVLLLTRLWVASVFLRAGWLKFQSWDSTLYLFELEYQVPVIPWLWAAYLGTATELVVPIFIALGLLTRPAALVLFLFNIVAVVSYPTLWPGGFYDHQLWGYMLLAIVVWGAGPWSLDRFLLKRRAH</sequence>
<protein>
    <submittedName>
        <fullName evidence="8">DoxX family protein</fullName>
    </submittedName>
</protein>